<reference evidence="1" key="1">
    <citation type="submission" date="2021-02" db="EMBL/GenBank/DDBJ databases">
        <authorList>
            <person name="Dougan E. K."/>
            <person name="Rhodes N."/>
            <person name="Thang M."/>
            <person name="Chan C."/>
        </authorList>
    </citation>
    <scope>NUCLEOTIDE SEQUENCE</scope>
</reference>
<comment type="caution">
    <text evidence="1">The sequence shown here is derived from an EMBL/GenBank/DDBJ whole genome shotgun (WGS) entry which is preliminary data.</text>
</comment>
<dbReference type="Proteomes" id="UP000604046">
    <property type="component" value="Unassembled WGS sequence"/>
</dbReference>
<dbReference type="AlphaFoldDB" id="A0A812RRM8"/>
<accession>A0A812RRM8</accession>
<evidence type="ECO:0000313" key="2">
    <source>
        <dbReference type="Proteomes" id="UP000604046"/>
    </source>
</evidence>
<sequence>MPLQAYGMDFQVRLPALPPARREWQLESGEGFEIDVSGCAALGPGQACLTGCRSPFVGVNIIGWPARYLFREMRPWTEWAIITASMGWR</sequence>
<dbReference type="EMBL" id="CAJNDS010002372">
    <property type="protein sequence ID" value="CAE7453406.1"/>
    <property type="molecule type" value="Genomic_DNA"/>
</dbReference>
<name>A0A812RRM8_9DINO</name>
<proteinExistence type="predicted"/>
<protein>
    <submittedName>
        <fullName evidence="1">Uncharacterized protein</fullName>
    </submittedName>
</protein>
<gene>
    <name evidence="1" type="ORF">SNAT2548_LOCUS24877</name>
</gene>
<evidence type="ECO:0000313" key="1">
    <source>
        <dbReference type="EMBL" id="CAE7453406.1"/>
    </source>
</evidence>
<keyword evidence="2" id="KW-1185">Reference proteome</keyword>
<organism evidence="1 2">
    <name type="scientific">Symbiodinium natans</name>
    <dbReference type="NCBI Taxonomy" id="878477"/>
    <lineage>
        <taxon>Eukaryota</taxon>
        <taxon>Sar</taxon>
        <taxon>Alveolata</taxon>
        <taxon>Dinophyceae</taxon>
        <taxon>Suessiales</taxon>
        <taxon>Symbiodiniaceae</taxon>
        <taxon>Symbiodinium</taxon>
    </lineage>
</organism>